<dbReference type="STRING" id="272627.CCC_02304"/>
<keyword evidence="2 7" id="KW-0436">Ligase</keyword>
<feature type="short sequence motif" description="'KMSKS' region" evidence="7">
    <location>
        <begin position="308"/>
        <end position="312"/>
    </location>
</feature>
<evidence type="ECO:0000256" key="1">
    <source>
        <dbReference type="ARBA" id="ARBA00003314"/>
    </source>
</evidence>
<evidence type="ECO:0000259" key="9">
    <source>
        <dbReference type="Pfam" id="PF19303"/>
    </source>
</evidence>
<comment type="subcellular location">
    <subcellularLocation>
        <location evidence="7">Cytoplasm</location>
    </subcellularLocation>
</comment>
<dbReference type="EMBL" id="JXSL01000027">
    <property type="protein sequence ID" value="KIL98854.1"/>
    <property type="molecule type" value="Genomic_DNA"/>
</dbReference>
<evidence type="ECO:0000256" key="6">
    <source>
        <dbReference type="ARBA" id="ARBA00023146"/>
    </source>
</evidence>
<dbReference type="Pfam" id="PF09334">
    <property type="entry name" value="tRNA-synt_1g"/>
    <property type="match status" value="1"/>
</dbReference>
<gene>
    <name evidence="7" type="primary">metG</name>
    <name evidence="10" type="ORF">CCC_02304</name>
</gene>
<dbReference type="PRINTS" id="PR01041">
    <property type="entry name" value="TRNASYNTHMET"/>
</dbReference>
<dbReference type="EC" id="6.1.1.10" evidence="7"/>
<dbReference type="InterPro" id="IPR009080">
    <property type="entry name" value="tRNAsynth_Ia_anticodon-bd"/>
</dbReference>
<comment type="caution">
    <text evidence="10">The sequence shown here is derived from an EMBL/GenBank/DDBJ whole genome shotgun (WGS) entry which is preliminary data.</text>
</comment>
<dbReference type="InterPro" id="IPR015413">
    <property type="entry name" value="Methionyl/Leucyl_tRNA_Synth"/>
</dbReference>
<evidence type="ECO:0000256" key="4">
    <source>
        <dbReference type="ARBA" id="ARBA00022840"/>
    </source>
</evidence>
<evidence type="ECO:0000256" key="7">
    <source>
        <dbReference type="HAMAP-Rule" id="MF_01228"/>
    </source>
</evidence>
<feature type="domain" description="Methionyl/Leucyl tRNA synthetase" evidence="8">
    <location>
        <begin position="14"/>
        <end position="371"/>
    </location>
</feature>
<reference evidence="10 11" key="1">
    <citation type="submission" date="2015-01" db="EMBL/GenBank/DDBJ databases">
        <title>Genome Sequence of Magnetospirillum magnetotacticum Strain MS-1.</title>
        <authorList>
            <person name="Marinov G.K."/>
            <person name="Smalley M.D."/>
            <person name="DeSalvo G."/>
        </authorList>
    </citation>
    <scope>NUCLEOTIDE SEQUENCE [LARGE SCALE GENOMIC DNA]</scope>
    <source>
        <strain evidence="10 11">MS-1</strain>
    </source>
</reference>
<dbReference type="Gene3D" id="3.40.50.620">
    <property type="entry name" value="HUPs"/>
    <property type="match status" value="1"/>
</dbReference>
<dbReference type="AlphaFoldDB" id="A0A0C2YGG0"/>
<dbReference type="InterPro" id="IPR023457">
    <property type="entry name" value="Met-tRNA_synth_2"/>
</dbReference>
<proteinExistence type="inferred from homology"/>
<evidence type="ECO:0000256" key="5">
    <source>
        <dbReference type="ARBA" id="ARBA00022917"/>
    </source>
</evidence>
<evidence type="ECO:0000313" key="11">
    <source>
        <dbReference type="Proteomes" id="UP000031971"/>
    </source>
</evidence>
<dbReference type="CDD" id="cd00814">
    <property type="entry name" value="MetRS_core"/>
    <property type="match status" value="1"/>
</dbReference>
<dbReference type="GO" id="GO:0005524">
    <property type="term" value="F:ATP binding"/>
    <property type="evidence" value="ECO:0007669"/>
    <property type="project" value="UniProtKB-UniRule"/>
</dbReference>
<comment type="function">
    <text evidence="1 7">Is required not only for elongation of protein synthesis but also for the initiation of all mRNA translation through initiator tRNA(fMet) aminoacylation.</text>
</comment>
<keyword evidence="4 7" id="KW-0067">ATP-binding</keyword>
<evidence type="ECO:0000256" key="3">
    <source>
        <dbReference type="ARBA" id="ARBA00022741"/>
    </source>
</evidence>
<dbReference type="SUPFAM" id="SSF47323">
    <property type="entry name" value="Anticodon-binding domain of a subclass of class I aminoacyl-tRNA synthetases"/>
    <property type="match status" value="1"/>
</dbReference>
<dbReference type="FunFam" id="2.170.220.10:FF:000002">
    <property type="entry name" value="Methionine--tRNA ligase"/>
    <property type="match status" value="1"/>
</dbReference>
<dbReference type="Gene3D" id="1.10.730.10">
    <property type="entry name" value="Isoleucyl-tRNA Synthetase, Domain 1"/>
    <property type="match status" value="1"/>
</dbReference>
<dbReference type="HAMAP" id="MF_01228">
    <property type="entry name" value="Met_tRNA_synth_type2"/>
    <property type="match status" value="1"/>
</dbReference>
<dbReference type="GO" id="GO:0005737">
    <property type="term" value="C:cytoplasm"/>
    <property type="evidence" value="ECO:0007669"/>
    <property type="project" value="UniProtKB-SubCell"/>
</dbReference>
<dbReference type="NCBIfam" id="TIGR00398">
    <property type="entry name" value="metG"/>
    <property type="match status" value="1"/>
</dbReference>
<dbReference type="InterPro" id="IPR014758">
    <property type="entry name" value="Met-tRNA_synth"/>
</dbReference>
<keyword evidence="6 7" id="KW-0030">Aminoacyl-tRNA synthetase</keyword>
<dbReference type="PANTHER" id="PTHR43326">
    <property type="entry name" value="METHIONYL-TRNA SYNTHETASE"/>
    <property type="match status" value="1"/>
</dbReference>
<keyword evidence="11" id="KW-1185">Reference proteome</keyword>
<feature type="short sequence motif" description="'HIGH' region" evidence="7">
    <location>
        <begin position="21"/>
        <end position="31"/>
    </location>
</feature>
<accession>A0A0C2YGG0</accession>
<dbReference type="InterPro" id="IPR033911">
    <property type="entry name" value="MetRS_core"/>
</dbReference>
<evidence type="ECO:0000259" key="8">
    <source>
        <dbReference type="Pfam" id="PF09334"/>
    </source>
</evidence>
<name>A0A0C2YGG0_PARME</name>
<dbReference type="InterPro" id="IPR014729">
    <property type="entry name" value="Rossmann-like_a/b/a_fold"/>
</dbReference>
<comment type="similarity">
    <text evidence="7">Belongs to the class-I aminoacyl-tRNA synthetase family. MetG type 2B subfamily.</text>
</comment>
<sequence length="523" mass="58609">MILWSIPMTGAGTFYVTTPIYYVNDKPHIGHAYTTLACDVLARFKRLDGFDVKFLTGTDEHGQKVEKSAEAFGVTPKALADQNSANFRELAKILGCTNDDFIRTTEERHKVACQALWDKLLAKGDIYLGAYEGWYSVRDEAFYAEDELVKGEGGSKLAPTGAPVEWVKEPSYFFRLSAWQDRLLKWYEDNPDCVAPQSRRNEVMSFVKGGLQDLSVSRTSFKWGIPVPGDDAHIMYVWLDALTNYITAVGYPDTTGDFARYWPNVIHMVGKDIVRFHAVYWPAFLMAADLPAPRRVFAHGWWTNEGQKISKSVGNVIDPLSLIETYGLDQVRYFLLREVPFGNDGDFSHRAMMGRMNSELANDYGNLVQRSLSMIGKNCSGVTPAHSPDTDDDKEMLGAAYAMLAKVRDSMDRQMYHEAIEAIWVVIRAANGYVDKQAPWALKKTDPARMGTVLWVLAETIRCLGLLTQPFMPAASARILDQLMVPEAERSFAFFGPAHALKAGITLPTPQGVFPRYVEETAS</sequence>
<comment type="caution">
    <text evidence="7">Lacks conserved residue(s) required for the propagation of feature annotation.</text>
</comment>
<comment type="catalytic activity">
    <reaction evidence="7">
        <text>tRNA(Met) + L-methionine + ATP = L-methionyl-tRNA(Met) + AMP + diphosphate</text>
        <dbReference type="Rhea" id="RHEA:13481"/>
        <dbReference type="Rhea" id="RHEA-COMP:9667"/>
        <dbReference type="Rhea" id="RHEA-COMP:9698"/>
        <dbReference type="ChEBI" id="CHEBI:30616"/>
        <dbReference type="ChEBI" id="CHEBI:33019"/>
        <dbReference type="ChEBI" id="CHEBI:57844"/>
        <dbReference type="ChEBI" id="CHEBI:78442"/>
        <dbReference type="ChEBI" id="CHEBI:78530"/>
        <dbReference type="ChEBI" id="CHEBI:456215"/>
        <dbReference type="EC" id="6.1.1.10"/>
    </reaction>
</comment>
<evidence type="ECO:0000256" key="2">
    <source>
        <dbReference type="ARBA" id="ARBA00022598"/>
    </source>
</evidence>
<dbReference type="InterPro" id="IPR041872">
    <property type="entry name" value="Anticodon_Met"/>
</dbReference>
<dbReference type="Pfam" id="PF19303">
    <property type="entry name" value="Anticodon_3"/>
    <property type="match status" value="1"/>
</dbReference>
<keyword evidence="3 7" id="KW-0547">Nucleotide-binding</keyword>
<keyword evidence="7" id="KW-0963">Cytoplasm</keyword>
<organism evidence="10 11">
    <name type="scientific">Paramagnetospirillum magnetotacticum MS-1</name>
    <dbReference type="NCBI Taxonomy" id="272627"/>
    <lineage>
        <taxon>Bacteria</taxon>
        <taxon>Pseudomonadati</taxon>
        <taxon>Pseudomonadota</taxon>
        <taxon>Alphaproteobacteria</taxon>
        <taxon>Rhodospirillales</taxon>
        <taxon>Magnetospirillaceae</taxon>
        <taxon>Paramagnetospirillum</taxon>
    </lineage>
</organism>
<dbReference type="NCBIfam" id="NF008900">
    <property type="entry name" value="PRK12267.1"/>
    <property type="match status" value="1"/>
</dbReference>
<keyword evidence="5 7" id="KW-0648">Protein biosynthesis</keyword>
<dbReference type="GO" id="GO:0004825">
    <property type="term" value="F:methionine-tRNA ligase activity"/>
    <property type="evidence" value="ECO:0007669"/>
    <property type="project" value="UniProtKB-UniRule"/>
</dbReference>
<protein>
    <recommendedName>
        <fullName evidence="7">Methionine--tRNA ligase</fullName>
        <ecNumber evidence="7">6.1.1.10</ecNumber>
    </recommendedName>
    <alternativeName>
        <fullName evidence="7">Methionyl-tRNA synthetase</fullName>
        <shortName evidence="7">MetRS</shortName>
    </alternativeName>
</protein>
<dbReference type="Proteomes" id="UP000031971">
    <property type="component" value="Unassembled WGS sequence"/>
</dbReference>
<comment type="subunit">
    <text evidence="7">Monomer.</text>
</comment>
<dbReference type="CDD" id="cd07957">
    <property type="entry name" value="Anticodon_Ia_Met"/>
    <property type="match status" value="1"/>
</dbReference>
<dbReference type="GO" id="GO:0006431">
    <property type="term" value="P:methionyl-tRNA aminoacylation"/>
    <property type="evidence" value="ECO:0007669"/>
    <property type="project" value="UniProtKB-UniRule"/>
</dbReference>
<dbReference type="SUPFAM" id="SSF52374">
    <property type="entry name" value="Nucleotidylyl transferase"/>
    <property type="match status" value="1"/>
</dbReference>
<feature type="domain" description="Methionyl-tRNA synthetase anticodon-binding" evidence="9">
    <location>
        <begin position="389"/>
        <end position="520"/>
    </location>
</feature>
<evidence type="ECO:0000313" key="10">
    <source>
        <dbReference type="EMBL" id="KIL98854.1"/>
    </source>
</evidence>
<dbReference type="Gene3D" id="2.170.220.10">
    <property type="match status" value="1"/>
</dbReference>
<dbReference type="PANTHER" id="PTHR43326:SF1">
    <property type="entry name" value="METHIONINE--TRNA LIGASE, MITOCHONDRIAL"/>
    <property type="match status" value="1"/>
</dbReference>